<organism evidence="1 2">
    <name type="scientific">Nodularia spumigena UHCC 0060</name>
    <dbReference type="NCBI Taxonomy" id="3110300"/>
    <lineage>
        <taxon>Bacteria</taxon>
        <taxon>Bacillati</taxon>
        <taxon>Cyanobacteriota</taxon>
        <taxon>Cyanophyceae</taxon>
        <taxon>Nostocales</taxon>
        <taxon>Nodulariaceae</taxon>
        <taxon>Nodularia</taxon>
    </lineage>
</organism>
<reference evidence="1 2" key="1">
    <citation type="submission" date="2023-12" db="EMBL/GenBank/DDBJ databases">
        <title>Baltic Sea Cyanobacteria.</title>
        <authorList>
            <person name="Delbaje E."/>
            <person name="Fewer D.P."/>
            <person name="Shishido T.K."/>
        </authorList>
    </citation>
    <scope>NUCLEOTIDE SEQUENCE [LARGE SCALE GENOMIC DNA]</scope>
    <source>
        <strain evidence="1 2">UHCC 0060</strain>
    </source>
</reference>
<keyword evidence="1" id="KW-0489">Methyltransferase</keyword>
<dbReference type="EMBL" id="JAYGHK010000169">
    <property type="protein sequence ID" value="MEA5611089.1"/>
    <property type="molecule type" value="Genomic_DNA"/>
</dbReference>
<dbReference type="GO" id="GO:0008168">
    <property type="term" value="F:methyltransferase activity"/>
    <property type="evidence" value="ECO:0007669"/>
    <property type="project" value="UniProtKB-KW"/>
</dbReference>
<sequence>MYTNTNKKYQYSYRDSQTSHHHDYIIPALMEMISETAAAVVENKQKPRILDIGCGNGSLSNLIAQHGYEVVGVEESVSGVQLTYLLFPTASLFKVAFIIFPMQK</sequence>
<dbReference type="Gene3D" id="3.40.50.150">
    <property type="entry name" value="Vaccinia Virus protein VP39"/>
    <property type="match status" value="1"/>
</dbReference>
<gene>
    <name evidence="1" type="ORF">VB695_24030</name>
</gene>
<dbReference type="SUPFAM" id="SSF53335">
    <property type="entry name" value="S-adenosyl-L-methionine-dependent methyltransferases"/>
    <property type="match status" value="1"/>
</dbReference>
<dbReference type="Proteomes" id="UP001303285">
    <property type="component" value="Unassembled WGS sequence"/>
</dbReference>
<dbReference type="InterPro" id="IPR029063">
    <property type="entry name" value="SAM-dependent_MTases_sf"/>
</dbReference>
<name>A0ABU5UXQ0_NODSP</name>
<keyword evidence="2" id="KW-1185">Reference proteome</keyword>
<dbReference type="Pfam" id="PF13489">
    <property type="entry name" value="Methyltransf_23"/>
    <property type="match status" value="1"/>
</dbReference>
<proteinExistence type="predicted"/>
<comment type="caution">
    <text evidence="1">The sequence shown here is derived from an EMBL/GenBank/DDBJ whole genome shotgun (WGS) entry which is preliminary data.</text>
</comment>
<evidence type="ECO:0000313" key="1">
    <source>
        <dbReference type="EMBL" id="MEA5611089.1"/>
    </source>
</evidence>
<dbReference type="RefSeq" id="WP_323244347.1">
    <property type="nucleotide sequence ID" value="NZ_JAYGHK010000169.1"/>
</dbReference>
<dbReference type="GO" id="GO:0032259">
    <property type="term" value="P:methylation"/>
    <property type="evidence" value="ECO:0007669"/>
    <property type="project" value="UniProtKB-KW"/>
</dbReference>
<accession>A0ABU5UXQ0</accession>
<keyword evidence="1" id="KW-0808">Transferase</keyword>
<evidence type="ECO:0000313" key="2">
    <source>
        <dbReference type="Proteomes" id="UP001303285"/>
    </source>
</evidence>
<protein>
    <submittedName>
        <fullName evidence="1">Methyltransferase domain-containing protein</fullName>
    </submittedName>
</protein>